<gene>
    <name evidence="3" type="ordered locus">Saro_2579</name>
</gene>
<dbReference type="Proteomes" id="UP000009134">
    <property type="component" value="Chromosome"/>
</dbReference>
<organism evidence="3 4">
    <name type="scientific">Novosphingobium aromaticivorans (strain ATCC 700278 / DSM 12444 / CCUG 56034 / CIP 105152 / NBRC 16084 / F199)</name>
    <dbReference type="NCBI Taxonomy" id="279238"/>
    <lineage>
        <taxon>Bacteria</taxon>
        <taxon>Pseudomonadati</taxon>
        <taxon>Pseudomonadota</taxon>
        <taxon>Alphaproteobacteria</taxon>
        <taxon>Sphingomonadales</taxon>
        <taxon>Sphingomonadaceae</taxon>
        <taxon>Novosphingobium</taxon>
    </lineage>
</organism>
<keyword evidence="4" id="KW-1185">Reference proteome</keyword>
<dbReference type="KEGG" id="nar:Saro_2579"/>
<dbReference type="DNASU" id="3916993"/>
<dbReference type="EMBL" id="CP000248">
    <property type="protein sequence ID" value="ABD27015.1"/>
    <property type="molecule type" value="Genomic_DNA"/>
</dbReference>
<name>Q2G558_NOVAD</name>
<dbReference type="PANTHER" id="PTHR36920:SF1">
    <property type="entry name" value="OUTER MEMBRANE PROTEIN W"/>
    <property type="match status" value="1"/>
</dbReference>
<evidence type="ECO:0000313" key="3">
    <source>
        <dbReference type="EMBL" id="ABD27015.1"/>
    </source>
</evidence>
<evidence type="ECO:0000313" key="4">
    <source>
        <dbReference type="Proteomes" id="UP000009134"/>
    </source>
</evidence>
<accession>Q2G558</accession>
<protein>
    <submittedName>
        <fullName evidence="3">OmpW</fullName>
    </submittedName>
</protein>
<keyword evidence="2" id="KW-0732">Signal</keyword>
<evidence type="ECO:0000256" key="1">
    <source>
        <dbReference type="ARBA" id="ARBA00009330"/>
    </source>
</evidence>
<dbReference type="GO" id="GO:0019867">
    <property type="term" value="C:outer membrane"/>
    <property type="evidence" value="ECO:0007669"/>
    <property type="project" value="InterPro"/>
</dbReference>
<dbReference type="SUPFAM" id="SSF56925">
    <property type="entry name" value="OMPA-like"/>
    <property type="match status" value="1"/>
</dbReference>
<evidence type="ECO:0000256" key="2">
    <source>
        <dbReference type="SAM" id="SignalP"/>
    </source>
</evidence>
<dbReference type="RefSeq" id="WP_011446221.1">
    <property type="nucleotide sequence ID" value="NC_007794.1"/>
</dbReference>
<proteinExistence type="inferred from homology"/>
<dbReference type="GO" id="GO:0055085">
    <property type="term" value="P:transmembrane transport"/>
    <property type="evidence" value="ECO:0007669"/>
    <property type="project" value="TreeGrafter"/>
</dbReference>
<dbReference type="PANTHER" id="PTHR36920">
    <property type="match status" value="1"/>
</dbReference>
<dbReference type="InterPro" id="IPR011250">
    <property type="entry name" value="OMP/PagP_B-barrel"/>
</dbReference>
<dbReference type="AlphaFoldDB" id="Q2G558"/>
<feature type="signal peptide" evidence="2">
    <location>
        <begin position="1"/>
        <end position="25"/>
    </location>
</feature>
<sequence>MKKLLTAALPVIIAAAALAPAPALAGSTEGKLQVKVLGTGVLPDGKIVDVKYDPLGLTDGAQTRANDNVVPTIAIEYFFTPNISAETICCLTQHHVSGAGTLEGADHIVDHVLVLPATLTLKYHLPLEGGIKPYIGAGPSMFLYFGEKPGSSITPLGVDKVKMSNDLGFALQAGVDIPVNDKGLGVTLDAKKYFMDTTAHFYVSGTEVLTTKHSLDPWVVSAGLSYRF</sequence>
<dbReference type="eggNOG" id="COG3047">
    <property type="taxonomic scope" value="Bacteria"/>
</dbReference>
<dbReference type="InterPro" id="IPR005618">
    <property type="entry name" value="OMPW"/>
</dbReference>
<feature type="chain" id="PRO_5004208002" evidence="2">
    <location>
        <begin position="26"/>
        <end position="228"/>
    </location>
</feature>
<dbReference type="Gene3D" id="2.40.160.20">
    <property type="match status" value="1"/>
</dbReference>
<dbReference type="HOGENOM" id="CLU_042505_0_1_5"/>
<dbReference type="Pfam" id="PF03922">
    <property type="entry name" value="OmpW"/>
    <property type="match status" value="1"/>
</dbReference>
<comment type="similarity">
    <text evidence="1">Belongs to the OmpW/AlkL family.</text>
</comment>
<reference evidence="4" key="1">
    <citation type="submission" date="2006-01" db="EMBL/GenBank/DDBJ databases">
        <title>Complete sequence of Novosphingobium aromaticivorans DSM 12444.</title>
        <authorList>
            <consortium name="US DOE Joint Genome Institute"/>
            <person name="Copeland A."/>
            <person name="Lucas S."/>
            <person name="Lapidus A."/>
            <person name="Barry K."/>
            <person name="Detter J.C."/>
            <person name="Glavina T."/>
            <person name="Hammon N."/>
            <person name="Israni S."/>
            <person name="Pitluck S."/>
            <person name="Chain P."/>
            <person name="Malfatti S."/>
            <person name="Shin M."/>
            <person name="Vergez L."/>
            <person name="Schmutz J."/>
            <person name="Larimer F."/>
            <person name="Land M."/>
            <person name="Kyrpides N."/>
            <person name="Ivanova N."/>
            <person name="Fredrickson J."/>
            <person name="Balkwill D."/>
            <person name="Romine M.F."/>
            <person name="Richardson P."/>
        </authorList>
    </citation>
    <scope>NUCLEOTIDE SEQUENCE [LARGE SCALE GENOMIC DNA]</scope>
    <source>
        <strain evidence="4">ATCC 700278 / DSM 12444 / CCUG 56034 / CIP 105152 / NBRC 16084 / F199</strain>
    </source>
</reference>
<dbReference type="STRING" id="279238.Saro_2579"/>